<gene>
    <name evidence="4" type="ORF">ADCFC_23900</name>
</gene>
<feature type="domain" description="HTH tetR-type" evidence="3">
    <location>
        <begin position="11"/>
        <end position="71"/>
    </location>
</feature>
<dbReference type="Pfam" id="PF00440">
    <property type="entry name" value="TetR_N"/>
    <property type="match status" value="1"/>
</dbReference>
<keyword evidence="5" id="KW-1185">Reference proteome</keyword>
<dbReference type="EMBL" id="AP022829">
    <property type="protein sequence ID" value="BCA87440.1"/>
    <property type="molecule type" value="Genomic_DNA"/>
</dbReference>
<sequence length="199" mass="21629">MGRPRKDATTQDVRERLIVAMADRLIREPASAVTVTSLIKEVGCNRSTFYYYFADTEQLAEAALDAVVPVEIPRALLSLIRQGAFSLSPATPNIPDLVQRNAQGIDTLCAVLNGPNAALAQKRVKRRLLEDVLPDLGVSLSSNTDDPTSRIVFEYATGGLLALMAYRAETGFAYPVETFLHCLAPEVPAALLAVLSEKR</sequence>
<dbReference type="AlphaFoldDB" id="A0A6F8SIJ7"/>
<dbReference type="GO" id="GO:0003677">
    <property type="term" value="F:DNA binding"/>
    <property type="evidence" value="ECO:0007669"/>
    <property type="project" value="UniProtKB-UniRule"/>
</dbReference>
<evidence type="ECO:0000256" key="1">
    <source>
        <dbReference type="ARBA" id="ARBA00023125"/>
    </source>
</evidence>
<name>A0A6F8SIJ7_9ACTN</name>
<dbReference type="InterPro" id="IPR001647">
    <property type="entry name" value="HTH_TetR"/>
</dbReference>
<dbReference type="Gene3D" id="1.10.357.10">
    <property type="entry name" value="Tetracycline Repressor, domain 2"/>
    <property type="match status" value="1"/>
</dbReference>
<keyword evidence="1 2" id="KW-0238">DNA-binding</keyword>
<proteinExistence type="predicted"/>
<dbReference type="KEGG" id="ahat:ADCFC_00590"/>
<organism evidence="4 5">
    <name type="scientific">Adlercreutzia hattorii</name>
    <dbReference type="NCBI Taxonomy" id="2707299"/>
    <lineage>
        <taxon>Bacteria</taxon>
        <taxon>Bacillati</taxon>
        <taxon>Actinomycetota</taxon>
        <taxon>Coriobacteriia</taxon>
        <taxon>Eggerthellales</taxon>
        <taxon>Eggerthellaceae</taxon>
        <taxon>Adlercreutzia</taxon>
    </lineage>
</organism>
<evidence type="ECO:0000313" key="5">
    <source>
        <dbReference type="Proteomes" id="UP000501727"/>
    </source>
</evidence>
<reference evidence="5" key="2">
    <citation type="submission" date="2020-03" db="EMBL/GenBank/DDBJ databases">
        <title>Complete Genome Sequence of Adlercreutzia sp. strain 8CFCBH1 Producing Equol, Isolated from Healthy Japanese Feces.</title>
        <authorList>
            <person name="Ogata Y."/>
            <person name="Sakamoto M."/>
            <person name="Ohkuma M."/>
            <person name="Hattori M."/>
            <person name="Suda W."/>
        </authorList>
    </citation>
    <scope>NUCLEOTIDE SEQUENCE [LARGE SCALE GENOMIC DNA]</scope>
    <source>
        <strain evidence="5">8CFCBH1</strain>
    </source>
</reference>
<feature type="DNA-binding region" description="H-T-H motif" evidence="2">
    <location>
        <begin position="34"/>
        <end position="53"/>
    </location>
</feature>
<evidence type="ECO:0000256" key="2">
    <source>
        <dbReference type="PROSITE-ProRule" id="PRU00335"/>
    </source>
</evidence>
<accession>A0A6F8SIJ7</accession>
<dbReference type="InterPro" id="IPR009057">
    <property type="entry name" value="Homeodomain-like_sf"/>
</dbReference>
<evidence type="ECO:0000259" key="3">
    <source>
        <dbReference type="PROSITE" id="PS50977"/>
    </source>
</evidence>
<dbReference type="Proteomes" id="UP000501727">
    <property type="component" value="Chromosome"/>
</dbReference>
<dbReference type="PROSITE" id="PS50977">
    <property type="entry name" value="HTH_TETR_2"/>
    <property type="match status" value="1"/>
</dbReference>
<evidence type="ECO:0000313" key="4">
    <source>
        <dbReference type="EMBL" id="BCA87440.1"/>
    </source>
</evidence>
<reference evidence="5" key="1">
    <citation type="journal article" date="2020" name="Microbiol. Resour. Announc.">
        <title>Complete Genome Sequence of Adlercreutzia sp. Strain 8CFCBH1, a Potent Producer of Equol, Isolated from Healthy Japanese Feces.</title>
        <authorList>
            <person name="Ogata Y."/>
            <person name="Sakamoto M."/>
            <person name="Ohkuma M."/>
            <person name="Hattori M."/>
            <person name="Suda W."/>
        </authorList>
    </citation>
    <scope>NUCLEOTIDE SEQUENCE [LARGE SCALE GENOMIC DNA]</scope>
    <source>
        <strain evidence="5">8CFCBH1</strain>
    </source>
</reference>
<protein>
    <recommendedName>
        <fullName evidence="3">HTH tetR-type domain-containing protein</fullName>
    </recommendedName>
</protein>
<dbReference type="SUPFAM" id="SSF46689">
    <property type="entry name" value="Homeodomain-like"/>
    <property type="match status" value="1"/>
</dbReference>
<dbReference type="RefSeq" id="WP_173111098.1">
    <property type="nucleotide sequence ID" value="NZ_AP022829.1"/>
</dbReference>